<reference evidence="1" key="2">
    <citation type="journal article" date="2015" name="Data Brief">
        <title>Shoot transcriptome of the giant reed, Arundo donax.</title>
        <authorList>
            <person name="Barrero R.A."/>
            <person name="Guerrero F.D."/>
            <person name="Moolhuijzen P."/>
            <person name="Goolsby J.A."/>
            <person name="Tidwell J."/>
            <person name="Bellgard S.E."/>
            <person name="Bellgard M.I."/>
        </authorList>
    </citation>
    <scope>NUCLEOTIDE SEQUENCE</scope>
    <source>
        <tissue evidence="1">Shoot tissue taken approximately 20 cm above the soil surface</tissue>
    </source>
</reference>
<dbReference type="AlphaFoldDB" id="A0A0A9FG39"/>
<accession>A0A0A9FG39</accession>
<protein>
    <submittedName>
        <fullName evidence="1">Uncharacterized protein</fullName>
    </submittedName>
</protein>
<proteinExistence type="predicted"/>
<name>A0A0A9FG39_ARUDO</name>
<reference evidence="1" key="1">
    <citation type="submission" date="2014-09" db="EMBL/GenBank/DDBJ databases">
        <authorList>
            <person name="Magalhaes I.L.F."/>
            <person name="Oliveira U."/>
            <person name="Santos F.R."/>
            <person name="Vidigal T.H.D.A."/>
            <person name="Brescovit A.D."/>
            <person name="Santos A.J."/>
        </authorList>
    </citation>
    <scope>NUCLEOTIDE SEQUENCE</scope>
    <source>
        <tissue evidence="1">Shoot tissue taken approximately 20 cm above the soil surface</tissue>
    </source>
</reference>
<evidence type="ECO:0000313" key="1">
    <source>
        <dbReference type="EMBL" id="JAE10179.1"/>
    </source>
</evidence>
<organism evidence="1">
    <name type="scientific">Arundo donax</name>
    <name type="common">Giant reed</name>
    <name type="synonym">Donax arundinaceus</name>
    <dbReference type="NCBI Taxonomy" id="35708"/>
    <lineage>
        <taxon>Eukaryota</taxon>
        <taxon>Viridiplantae</taxon>
        <taxon>Streptophyta</taxon>
        <taxon>Embryophyta</taxon>
        <taxon>Tracheophyta</taxon>
        <taxon>Spermatophyta</taxon>
        <taxon>Magnoliopsida</taxon>
        <taxon>Liliopsida</taxon>
        <taxon>Poales</taxon>
        <taxon>Poaceae</taxon>
        <taxon>PACMAD clade</taxon>
        <taxon>Arundinoideae</taxon>
        <taxon>Arundineae</taxon>
        <taxon>Arundo</taxon>
    </lineage>
</organism>
<sequence length="57" mass="6630">MSFEFWFNRLYYLCPKATGQVILANSSKGSKWLDPIVRPHAMHKQLSCISSTFLSHR</sequence>
<dbReference type="EMBL" id="GBRH01187717">
    <property type="protein sequence ID" value="JAE10179.1"/>
    <property type="molecule type" value="Transcribed_RNA"/>
</dbReference>